<dbReference type="InterPro" id="IPR000847">
    <property type="entry name" value="LysR_HTH_N"/>
</dbReference>
<dbReference type="PROSITE" id="PS50931">
    <property type="entry name" value="HTH_LYSR"/>
    <property type="match status" value="1"/>
</dbReference>
<dbReference type="Proteomes" id="UP001223520">
    <property type="component" value="Chromosome"/>
</dbReference>
<dbReference type="InterPro" id="IPR036390">
    <property type="entry name" value="WH_DNA-bd_sf"/>
</dbReference>
<dbReference type="Gene3D" id="1.10.10.10">
    <property type="entry name" value="Winged helix-like DNA-binding domain superfamily/Winged helix DNA-binding domain"/>
    <property type="match status" value="1"/>
</dbReference>
<dbReference type="KEGG" id="hbq:QI031_04425"/>
<organism evidence="5 6">
    <name type="scientific">Halotia branconii CENA392</name>
    <dbReference type="NCBI Taxonomy" id="1539056"/>
    <lineage>
        <taxon>Bacteria</taxon>
        <taxon>Bacillati</taxon>
        <taxon>Cyanobacteriota</taxon>
        <taxon>Cyanophyceae</taxon>
        <taxon>Nostocales</taxon>
        <taxon>Nodulariaceae</taxon>
        <taxon>Halotia</taxon>
    </lineage>
</organism>
<feature type="domain" description="HTH lysR-type" evidence="4">
    <location>
        <begin position="3"/>
        <end position="58"/>
    </location>
</feature>
<reference evidence="5 6" key="1">
    <citation type="journal article" date="2023" name="Limnol Oceanogr Lett">
        <title>Environmental adaptations by the intertidal Antarctic cyanobacterium Halotia branconii CENA392 as revealed using long-read genome sequencing.</title>
        <authorList>
            <person name="Dextro R.B."/>
            <person name="Delbaje E."/>
            <person name="Freitas P.N.N."/>
            <person name="Geraldes V."/>
            <person name="Pinto E."/>
            <person name="Long P.F."/>
            <person name="Fiore M.F."/>
        </authorList>
    </citation>
    <scope>NUCLEOTIDE SEQUENCE [LARGE SCALE GENOMIC DNA]</scope>
    <source>
        <strain evidence="5 6">CENA392</strain>
    </source>
</reference>
<dbReference type="PANTHER" id="PTHR30126">
    <property type="entry name" value="HTH-TYPE TRANSCRIPTIONAL REGULATOR"/>
    <property type="match status" value="1"/>
</dbReference>
<proteinExistence type="inferred from homology"/>
<sequence length="58" mass="6338">MPIKLSQLRAVVAVADCGNFSEVALELELTQLAISYAIATLEEELDVSLFARDRELTA</sequence>
<dbReference type="Pfam" id="PF00126">
    <property type="entry name" value="HTH_1"/>
    <property type="match status" value="1"/>
</dbReference>
<evidence type="ECO:0000256" key="2">
    <source>
        <dbReference type="ARBA" id="ARBA00023015"/>
    </source>
</evidence>
<dbReference type="EMBL" id="CP124543">
    <property type="protein sequence ID" value="WGV26759.1"/>
    <property type="molecule type" value="Genomic_DNA"/>
</dbReference>
<comment type="similarity">
    <text evidence="1">Belongs to the LysR transcriptional regulatory family.</text>
</comment>
<keyword evidence="2" id="KW-0805">Transcription regulation</keyword>
<gene>
    <name evidence="5" type="ORF">QI031_04425</name>
</gene>
<dbReference type="PANTHER" id="PTHR30126:SF91">
    <property type="entry name" value="LYSR FAMILY TRANSCRIPTIONAL REGULATOR"/>
    <property type="match status" value="1"/>
</dbReference>
<evidence type="ECO:0000313" key="5">
    <source>
        <dbReference type="EMBL" id="WGV26759.1"/>
    </source>
</evidence>
<dbReference type="GO" id="GO:0000976">
    <property type="term" value="F:transcription cis-regulatory region binding"/>
    <property type="evidence" value="ECO:0007669"/>
    <property type="project" value="TreeGrafter"/>
</dbReference>
<dbReference type="SUPFAM" id="SSF46785">
    <property type="entry name" value="Winged helix' DNA-binding domain"/>
    <property type="match status" value="1"/>
</dbReference>
<dbReference type="AlphaFoldDB" id="A0AAJ6PAD4"/>
<protein>
    <submittedName>
        <fullName evidence="5">LysR family transcriptional regulator</fullName>
    </submittedName>
</protein>
<keyword evidence="6" id="KW-1185">Reference proteome</keyword>
<evidence type="ECO:0000256" key="3">
    <source>
        <dbReference type="ARBA" id="ARBA00023163"/>
    </source>
</evidence>
<name>A0AAJ6PAD4_9CYAN</name>
<evidence type="ECO:0000256" key="1">
    <source>
        <dbReference type="ARBA" id="ARBA00009437"/>
    </source>
</evidence>
<evidence type="ECO:0000259" key="4">
    <source>
        <dbReference type="PROSITE" id="PS50931"/>
    </source>
</evidence>
<dbReference type="PRINTS" id="PR00039">
    <property type="entry name" value="HTHLYSR"/>
</dbReference>
<keyword evidence="3" id="KW-0804">Transcription</keyword>
<accession>A0AAJ6PAD4</accession>
<dbReference type="InterPro" id="IPR036388">
    <property type="entry name" value="WH-like_DNA-bd_sf"/>
</dbReference>
<evidence type="ECO:0000313" key="6">
    <source>
        <dbReference type="Proteomes" id="UP001223520"/>
    </source>
</evidence>
<dbReference type="GO" id="GO:0003700">
    <property type="term" value="F:DNA-binding transcription factor activity"/>
    <property type="evidence" value="ECO:0007669"/>
    <property type="project" value="InterPro"/>
</dbReference>